<evidence type="ECO:0000313" key="4">
    <source>
        <dbReference type="EMBL" id="VUZ53087.1"/>
    </source>
</evidence>
<feature type="domain" description="C2H2-type" evidence="2">
    <location>
        <begin position="98"/>
        <end position="119"/>
    </location>
</feature>
<proteinExistence type="predicted"/>
<reference evidence="4 6" key="3">
    <citation type="submission" date="2019-07" db="EMBL/GenBank/DDBJ databases">
        <authorList>
            <person name="Jastrzebski P J."/>
            <person name="Paukszto L."/>
            <person name="Jastrzebski P J."/>
        </authorList>
    </citation>
    <scope>NUCLEOTIDE SEQUENCE [LARGE SCALE GENOMIC DNA]</scope>
    <source>
        <strain evidence="4 6">WMS-il1</strain>
    </source>
</reference>
<dbReference type="InterPro" id="IPR013087">
    <property type="entry name" value="Znf_C2H2_type"/>
</dbReference>
<dbReference type="WBParaSite" id="HDID_0000171701-mRNA-1">
    <property type="protein sequence ID" value="HDID_0000171701-mRNA-1"/>
    <property type="gene ID" value="HDID_0000171701"/>
</dbReference>
<dbReference type="Proteomes" id="UP000321570">
    <property type="component" value="Unassembled WGS sequence"/>
</dbReference>
<dbReference type="AlphaFoldDB" id="A0A0R3SB95"/>
<dbReference type="EMBL" id="UYSG01000347">
    <property type="protein sequence ID" value="VDL19179.1"/>
    <property type="molecule type" value="Genomic_DNA"/>
</dbReference>
<protein>
    <submittedName>
        <fullName evidence="7">C2H2-type domain-containing protein</fullName>
    </submittedName>
</protein>
<name>A0A0R3SB95_HYMDI</name>
<evidence type="ECO:0000313" key="5">
    <source>
        <dbReference type="Proteomes" id="UP000274504"/>
    </source>
</evidence>
<evidence type="ECO:0000313" key="7">
    <source>
        <dbReference type="WBParaSite" id="HDID_0000171701-mRNA-1"/>
    </source>
</evidence>
<evidence type="ECO:0000256" key="1">
    <source>
        <dbReference type="SAM" id="MobiDB-lite"/>
    </source>
</evidence>
<keyword evidence="6" id="KW-1185">Reference proteome</keyword>
<evidence type="ECO:0000313" key="6">
    <source>
        <dbReference type="Proteomes" id="UP000321570"/>
    </source>
</evidence>
<sequence>MSSKSKSSGSKEKSKGSNKTITKNKEIAFAEVSPIVLKDVRHKLISTSSDLPDYKFKNFRCARCSLVLCSFRSFIDHSCWRKYYSAKYHLGCTQAFACRVCEVVFYSHTDYASHRCFDHKRCDISEWWTPEEVIPISYRQHHDYYINWARRSEREIQPHEPDYNYVCRCCKCSRRFKSKIEFILHSCCLFIVLTPTQLRRLKTCMCCKFVFLSEREYGRHVIYCNSKRAFCIDFGLTTAEIACQQFVTGRHCFDFDYHLHNGAGFDLSDNTIDFTDGISLSNINCPECGFEQTDLMEFLYHPCVAGKKLTPFNLELILLCCDCSCLFVDIFECIEHLKSCSPVSFAFVRINTSDLVGVALRRWSREMDEHPFIPARHERFRCGDCEEIYQQFDCFLTHPCPRRERYERLFVQPLGIMETYACEACHLVVFSISEAIEHSKNCSRECYPCMTQVHYTMGEVITALTPWTKCPQLLKFDIIIGASNETDERRSEERKVPEKNLHESEKRIAQRIERWVSRTICRRAEERIMSNSDHNKEVDLVHLLE</sequence>
<feature type="region of interest" description="Disordered" evidence="1">
    <location>
        <begin position="1"/>
        <end position="20"/>
    </location>
</feature>
<dbReference type="PROSITE" id="PS00028">
    <property type="entry name" value="ZINC_FINGER_C2H2_1"/>
    <property type="match status" value="1"/>
</dbReference>
<accession>A0A0R3SB95</accession>
<reference evidence="3 5" key="2">
    <citation type="submission" date="2018-11" db="EMBL/GenBank/DDBJ databases">
        <authorList>
            <consortium name="Pathogen Informatics"/>
        </authorList>
    </citation>
    <scope>NUCLEOTIDE SEQUENCE [LARGE SCALE GENOMIC DNA]</scope>
</reference>
<gene>
    <name evidence="3" type="ORF">HDID_LOCUS1718</name>
    <name evidence="4" type="ORF">WMSIL1_LOCUS11441</name>
</gene>
<dbReference type="OrthoDB" id="6228207at2759"/>
<organism evidence="7">
    <name type="scientific">Hymenolepis diminuta</name>
    <name type="common">Rat tapeworm</name>
    <dbReference type="NCBI Taxonomy" id="6216"/>
    <lineage>
        <taxon>Eukaryota</taxon>
        <taxon>Metazoa</taxon>
        <taxon>Spiralia</taxon>
        <taxon>Lophotrochozoa</taxon>
        <taxon>Platyhelminthes</taxon>
        <taxon>Cestoda</taxon>
        <taxon>Eucestoda</taxon>
        <taxon>Cyclophyllidea</taxon>
        <taxon>Hymenolepididae</taxon>
        <taxon>Hymenolepis</taxon>
    </lineage>
</organism>
<dbReference type="EMBL" id="CABIJS010000544">
    <property type="protein sequence ID" value="VUZ53087.1"/>
    <property type="molecule type" value="Genomic_DNA"/>
</dbReference>
<evidence type="ECO:0000259" key="2">
    <source>
        <dbReference type="PROSITE" id="PS00028"/>
    </source>
</evidence>
<dbReference type="Proteomes" id="UP000274504">
    <property type="component" value="Unassembled WGS sequence"/>
</dbReference>
<evidence type="ECO:0000313" key="3">
    <source>
        <dbReference type="EMBL" id="VDL19179.1"/>
    </source>
</evidence>
<reference evidence="7" key="1">
    <citation type="submission" date="2017-02" db="UniProtKB">
        <authorList>
            <consortium name="WormBaseParasite"/>
        </authorList>
    </citation>
    <scope>IDENTIFICATION</scope>
</reference>